<keyword evidence="2" id="KW-1185">Reference proteome</keyword>
<evidence type="ECO:0000313" key="1">
    <source>
        <dbReference type="EMBL" id="SDT85704.1"/>
    </source>
</evidence>
<reference evidence="1 2" key="1">
    <citation type="submission" date="2016-10" db="EMBL/GenBank/DDBJ databases">
        <authorList>
            <person name="Varghese N."/>
            <person name="Submissions S."/>
        </authorList>
    </citation>
    <scope>NUCLEOTIDE SEQUENCE [LARGE SCALE GENOMIC DNA]</scope>
    <source>
        <strain evidence="1 2">DSM 9169</strain>
    </source>
</reference>
<protein>
    <recommendedName>
        <fullName evidence="3">H-type lectin domain-containing protein</fullName>
    </recommendedName>
</protein>
<dbReference type="Proteomes" id="UP000198976">
    <property type="component" value="Chromosome I"/>
</dbReference>
<name>A0ABY0V4W5_9ACTO</name>
<evidence type="ECO:0000313" key="2">
    <source>
        <dbReference type="Proteomes" id="UP000198976"/>
    </source>
</evidence>
<proteinExistence type="predicted"/>
<accession>A0ABY0V4W5</accession>
<evidence type="ECO:0008006" key="3">
    <source>
        <dbReference type="Google" id="ProtNLM"/>
    </source>
</evidence>
<gene>
    <name evidence="1" type="ORF">SAMN04489714_0136</name>
</gene>
<dbReference type="RefSeq" id="WP_092648089.1">
    <property type="nucleotide sequence ID" value="NZ_LT629792.1"/>
</dbReference>
<sequence length="122" mass="13638">MSITPQPIIHAVPAHSMITPSLTAGWKADQSFGGFRIYTIGPHVMFQGVLRLTTGQWDGKSISLICTLPESVRPRTDLVFPSAAHKSEVYVRANGNLEIHGGNSVWTRWDYVPLNMIQYWTN</sequence>
<organism evidence="1 2">
    <name type="scientific">Schaalia radingae</name>
    <dbReference type="NCBI Taxonomy" id="131110"/>
    <lineage>
        <taxon>Bacteria</taxon>
        <taxon>Bacillati</taxon>
        <taxon>Actinomycetota</taxon>
        <taxon>Actinomycetes</taxon>
        <taxon>Actinomycetales</taxon>
        <taxon>Actinomycetaceae</taxon>
        <taxon>Schaalia</taxon>
    </lineage>
</organism>
<dbReference type="EMBL" id="LT629792">
    <property type="protein sequence ID" value="SDT85704.1"/>
    <property type="molecule type" value="Genomic_DNA"/>
</dbReference>